<dbReference type="InterPro" id="IPR045090">
    <property type="entry name" value="Pept_M3A_M3B"/>
</dbReference>
<dbReference type="SUPFAM" id="SSF55486">
    <property type="entry name" value="Metalloproteases ('zincins'), catalytic domain"/>
    <property type="match status" value="1"/>
</dbReference>
<dbReference type="Gene3D" id="3.40.390.10">
    <property type="entry name" value="Collagenase (Catalytic Domain)"/>
    <property type="match status" value="1"/>
</dbReference>
<evidence type="ECO:0000256" key="2">
    <source>
        <dbReference type="ARBA" id="ARBA00022670"/>
    </source>
</evidence>
<dbReference type="InterPro" id="IPR024080">
    <property type="entry name" value="Neurolysin/TOP_N"/>
</dbReference>
<dbReference type="GO" id="GO:0046872">
    <property type="term" value="F:metal ion binding"/>
    <property type="evidence" value="ECO:0007669"/>
    <property type="project" value="UniProtKB-UniRule"/>
</dbReference>
<dbReference type="Proteomes" id="UP000006420">
    <property type="component" value="Unassembled WGS sequence"/>
</dbReference>
<evidence type="ECO:0000256" key="8">
    <source>
        <dbReference type="ARBA" id="ARBA00026100"/>
    </source>
</evidence>
<comment type="catalytic activity">
    <reaction evidence="7">
        <text>Hydrolysis of oligopeptides, with broad specificity. Gly or Ala commonly occur as P1 or P1' residues, but more distant residues are also important, as is shown by the fact that Z-Gly-Pro-Gly-|-Gly-Pro-Ala is cleaved, but not Z-(Gly)(5).</text>
        <dbReference type="EC" id="3.4.24.70"/>
    </reaction>
</comment>
<dbReference type="Gene3D" id="1.20.1050.40">
    <property type="entry name" value="Endopeptidase. Chain P, domain 1"/>
    <property type="match status" value="1"/>
</dbReference>
<keyword evidence="6 9" id="KW-0482">Metalloprotease</keyword>
<evidence type="ECO:0000256" key="10">
    <source>
        <dbReference type="SAM" id="SignalP"/>
    </source>
</evidence>
<dbReference type="InterPro" id="IPR001567">
    <property type="entry name" value="Pept_M3A_M3B_dom"/>
</dbReference>
<feature type="signal peptide" evidence="10">
    <location>
        <begin position="1"/>
        <end position="20"/>
    </location>
</feature>
<keyword evidence="3 9" id="KW-0479">Metal-binding</keyword>
<keyword evidence="5 9" id="KW-0862">Zinc</keyword>
<evidence type="ECO:0000256" key="7">
    <source>
        <dbReference type="ARBA" id="ARBA00024603"/>
    </source>
</evidence>
<evidence type="ECO:0000259" key="12">
    <source>
        <dbReference type="Pfam" id="PF19310"/>
    </source>
</evidence>
<dbReference type="PANTHER" id="PTHR43660">
    <property type="entry name" value="DIPEPTIDYL CARBOXYPEPTIDASE"/>
    <property type="match status" value="1"/>
</dbReference>
<evidence type="ECO:0000256" key="9">
    <source>
        <dbReference type="RuleBase" id="RU003435"/>
    </source>
</evidence>
<dbReference type="eggNOG" id="COG0339">
    <property type="taxonomic scope" value="Bacteria"/>
</dbReference>
<dbReference type="PANTHER" id="PTHR43660:SF1">
    <property type="entry name" value="DIPEPTIDYL CARBOXYPEPTIDASE"/>
    <property type="match status" value="1"/>
</dbReference>
<dbReference type="HOGENOM" id="CLU_001805_4_0_10"/>
<dbReference type="GO" id="GO:0005829">
    <property type="term" value="C:cytosol"/>
    <property type="evidence" value="ECO:0007669"/>
    <property type="project" value="UniProtKB-ARBA"/>
</dbReference>
<sequence>MKKKCFFVLLLTIAMTTIQAQNPFFSAYKTPYDTPPFNKIKNEHYEPAIEKGIAEHQAEINKIVMIRAVPTFENTIVPLEESGKLLSRVTSVFFNLLSSESNDEMMEIAQRIQPKLSEHSNSITLNEGLFQKVKAVYDKRLESNLTPEQIRLVEKTYRGFENSGATLVGKDRDTYKELSTKLSQLTLDFGQNALKESNKFEMLLTDEADLAGLPQMVKDAAAAKAKAKGKEGYIFDLSAPSYIAFMKYSTRRDLRQKLYMAYNTKCVAGGEFDNQENVKEIAKTRMQIANLLGYTDYATYTLRNKMAKDKEHVYGLLDDLFSAYAQAAREDVKMVEGFAVGMEGKAIDLQPWDWSFYSEKLKDAKYSVSDELVRPYFELENVKKGVFGLATDLYGITFKKNTKIQVYHPEVEAFDVLDENGNFLAVLYTDFHPREGKRQGAWMSEFKGQYVEKGKDSRPFVTIVMNFTRPTETEPALLTFDEVETFLHEFGHALHGMLTKCTYETLSGTNVLHDFVELPSQIMENWLTEKEYLDKFAVHYKTGEKIPADLVKKLVDAANYNAAYLCYRQLSFGYLDMAWHTLQQPYTGDVISFERKAMDKTALLPVVEGTNMSTSFSHIFAGGYAAGYYGYKWAEVLDADAFALFKQTGIFNKDTARSFRENILEKGNTEEPMTLYVKFRGQEPTVNALLERNGIKK</sequence>
<dbReference type="GO" id="GO:0006508">
    <property type="term" value="P:proteolysis"/>
    <property type="evidence" value="ECO:0007669"/>
    <property type="project" value="UniProtKB-KW"/>
</dbReference>
<evidence type="ECO:0000259" key="11">
    <source>
        <dbReference type="Pfam" id="PF01432"/>
    </source>
</evidence>
<comment type="similarity">
    <text evidence="1 9">Belongs to the peptidase M3 family.</text>
</comment>
<feature type="chain" id="PRO_5003380068" description="oligopeptidase A" evidence="10">
    <location>
        <begin position="21"/>
        <end position="697"/>
    </location>
</feature>
<keyword evidence="10" id="KW-0732">Signal</keyword>
<accession>F8WZR6</accession>
<keyword evidence="14" id="KW-1185">Reference proteome</keyword>
<dbReference type="AlphaFoldDB" id="F8WZR6"/>
<protein>
    <recommendedName>
        <fullName evidence="8">oligopeptidase A</fullName>
        <ecNumber evidence="8">3.4.24.70</ecNumber>
    </recommendedName>
</protein>
<evidence type="ECO:0000313" key="13">
    <source>
        <dbReference type="EMBL" id="EGK03502.1"/>
    </source>
</evidence>
<keyword evidence="2 9" id="KW-0645">Protease</keyword>
<evidence type="ECO:0000256" key="3">
    <source>
        <dbReference type="ARBA" id="ARBA00022723"/>
    </source>
</evidence>
<dbReference type="EMBL" id="ADLW01000006">
    <property type="protein sequence ID" value="EGK03502.1"/>
    <property type="molecule type" value="Genomic_DNA"/>
</dbReference>
<dbReference type="FunFam" id="3.40.390.10:FF:000009">
    <property type="entry name" value="Oligopeptidase A"/>
    <property type="match status" value="1"/>
</dbReference>
<feature type="domain" description="Oligopeptidase A N-terminal" evidence="12">
    <location>
        <begin position="57"/>
        <end position="172"/>
    </location>
</feature>
<dbReference type="Pfam" id="PF01432">
    <property type="entry name" value="Peptidase_M3"/>
    <property type="match status" value="1"/>
</dbReference>
<dbReference type="GO" id="GO:0004222">
    <property type="term" value="F:metalloendopeptidase activity"/>
    <property type="evidence" value="ECO:0007669"/>
    <property type="project" value="UniProtKB-EC"/>
</dbReference>
<organism evidence="13 14">
    <name type="scientific">Dysgonomonas mossii DSM 22836</name>
    <dbReference type="NCBI Taxonomy" id="742767"/>
    <lineage>
        <taxon>Bacteria</taxon>
        <taxon>Pseudomonadati</taxon>
        <taxon>Bacteroidota</taxon>
        <taxon>Bacteroidia</taxon>
        <taxon>Bacteroidales</taxon>
        <taxon>Dysgonomonadaceae</taxon>
        <taxon>Dysgonomonas</taxon>
    </lineage>
</organism>
<dbReference type="Gene3D" id="1.10.1370.10">
    <property type="entry name" value="Neurolysin, domain 3"/>
    <property type="match status" value="1"/>
</dbReference>
<evidence type="ECO:0000256" key="6">
    <source>
        <dbReference type="ARBA" id="ARBA00023049"/>
    </source>
</evidence>
<dbReference type="GO" id="GO:0004180">
    <property type="term" value="F:carboxypeptidase activity"/>
    <property type="evidence" value="ECO:0007669"/>
    <property type="project" value="TreeGrafter"/>
</dbReference>
<dbReference type="EC" id="3.4.24.70" evidence="8"/>
<proteinExistence type="inferred from homology"/>
<name>F8WZR6_9BACT</name>
<keyword evidence="4 9" id="KW-0378">Hydrolase</keyword>
<dbReference type="InterPro" id="IPR045666">
    <property type="entry name" value="OpdA_N"/>
</dbReference>
<reference evidence="13 14" key="1">
    <citation type="submission" date="2011-04" db="EMBL/GenBank/DDBJ databases">
        <title>The Genome Sequence of Dysgonomonas mossii DSM 22836.</title>
        <authorList>
            <consortium name="The Broad Institute Genome Sequencing Platform"/>
            <person name="Earl A."/>
            <person name="Ward D."/>
            <person name="Feldgarden M."/>
            <person name="Gevers D."/>
            <person name="Pudlo N."/>
            <person name="Martens E."/>
            <person name="Allen-Vercoe E."/>
            <person name="Young S.K."/>
            <person name="Zeng Q."/>
            <person name="Gargeya S."/>
            <person name="Fitzgerald M."/>
            <person name="Haas B."/>
            <person name="Abouelleil A."/>
            <person name="Alvarado L."/>
            <person name="Arachchi H.M."/>
            <person name="Berlin A."/>
            <person name="Brown A."/>
            <person name="Chapman S.B."/>
            <person name="Chen Z."/>
            <person name="Dunbar C."/>
            <person name="Freedman E."/>
            <person name="Gearin G."/>
            <person name="Gellesch M."/>
            <person name="Goldberg J."/>
            <person name="Griggs A."/>
            <person name="Gujja S."/>
            <person name="Heiman D."/>
            <person name="Howarth C."/>
            <person name="Larson L."/>
            <person name="Lui A."/>
            <person name="MacDonald P.J.P."/>
            <person name="Mehta T."/>
            <person name="Montmayeur A."/>
            <person name="Murphy C."/>
            <person name="Neiman D."/>
            <person name="Pearson M."/>
            <person name="Priest M."/>
            <person name="Roberts A."/>
            <person name="Saif S."/>
            <person name="Shea T."/>
            <person name="Shenoy N."/>
            <person name="Sisk P."/>
            <person name="Stolte C."/>
            <person name="Sykes S."/>
            <person name="Yandava C."/>
            <person name="Wortman J."/>
            <person name="Nusbaum C."/>
            <person name="Birren B."/>
        </authorList>
    </citation>
    <scope>NUCLEOTIDE SEQUENCE [LARGE SCALE GENOMIC DNA]</scope>
    <source>
        <strain evidence="13 14">DSM 22836</strain>
    </source>
</reference>
<evidence type="ECO:0000256" key="1">
    <source>
        <dbReference type="ARBA" id="ARBA00006040"/>
    </source>
</evidence>
<comment type="cofactor">
    <cofactor evidence="9">
        <name>Zn(2+)</name>
        <dbReference type="ChEBI" id="CHEBI:29105"/>
    </cofactor>
    <text evidence="9">Binds 1 zinc ion.</text>
</comment>
<evidence type="ECO:0000256" key="4">
    <source>
        <dbReference type="ARBA" id="ARBA00022801"/>
    </source>
</evidence>
<evidence type="ECO:0000313" key="14">
    <source>
        <dbReference type="Proteomes" id="UP000006420"/>
    </source>
</evidence>
<dbReference type="InterPro" id="IPR024077">
    <property type="entry name" value="Neurolysin/TOP_dom2"/>
</dbReference>
<dbReference type="Pfam" id="PF19310">
    <property type="entry name" value="TOP_N"/>
    <property type="match status" value="1"/>
</dbReference>
<feature type="domain" description="Peptidase M3A/M3B catalytic" evidence="11">
    <location>
        <begin position="245"/>
        <end position="694"/>
    </location>
</feature>
<comment type="caution">
    <text evidence="13">The sequence shown here is derived from an EMBL/GenBank/DDBJ whole genome shotgun (WGS) entry which is preliminary data.</text>
</comment>
<dbReference type="InterPro" id="IPR024079">
    <property type="entry name" value="MetalloPept_cat_dom_sf"/>
</dbReference>
<dbReference type="InterPro" id="IPR034005">
    <property type="entry name" value="M3A_DCP"/>
</dbReference>
<evidence type="ECO:0000256" key="5">
    <source>
        <dbReference type="ARBA" id="ARBA00022833"/>
    </source>
</evidence>
<gene>
    <name evidence="13" type="ORF">HMPREF9456_01569</name>
</gene>
<dbReference type="CDD" id="cd06456">
    <property type="entry name" value="M3A_DCP"/>
    <property type="match status" value="1"/>
</dbReference>
<dbReference type="OrthoDB" id="9773538at2"/>